<organism evidence="1 2">
    <name type="scientific">Paeniglutamicibacter terrestris</name>
    <dbReference type="NCBI Taxonomy" id="2723403"/>
    <lineage>
        <taxon>Bacteria</taxon>
        <taxon>Bacillati</taxon>
        <taxon>Actinomycetota</taxon>
        <taxon>Actinomycetes</taxon>
        <taxon>Micrococcales</taxon>
        <taxon>Micrococcaceae</taxon>
        <taxon>Paeniglutamicibacter</taxon>
    </lineage>
</organism>
<protein>
    <submittedName>
        <fullName evidence="1">Uncharacterized protein</fullName>
    </submittedName>
</protein>
<sequence length="301" mass="32613">MDVHNNTPGTFTALGGNEQGRWLHARLATSFGDPNTVVPRGFEAYARILHPILRDRPKAPETWETVFTSETLSMEEELVSWATVAAVQGQQVERYSQGSDLVAPVGIDPSTPWVDAQGWRYGETVEGFLDATTLSRVAVILSRYTSTPANGVAALWEGWGSGTSARYASSKARNLVNTIRWLTGGVRAKAHPARSRATAARLQLPGRNHRLYSAGITEFTDPEWQSGAPWADAEGDAHSPNILWPADHAWVLVTEVDYDSTVVAGSRALMGALLASPGIEALEVGEDIEEHLRMVPGDTGN</sequence>
<evidence type="ECO:0000313" key="2">
    <source>
        <dbReference type="Proteomes" id="UP000746595"/>
    </source>
</evidence>
<accession>A0ABX1G849</accession>
<dbReference type="EMBL" id="JAAWVT010000011">
    <property type="protein sequence ID" value="NKG22431.1"/>
    <property type="molecule type" value="Genomic_DNA"/>
</dbReference>
<dbReference type="RefSeq" id="WP_168153209.1">
    <property type="nucleotide sequence ID" value="NZ_JAAWVT010000011.1"/>
</dbReference>
<name>A0ABX1G849_9MICC</name>
<proteinExistence type="predicted"/>
<comment type="caution">
    <text evidence="1">The sequence shown here is derived from an EMBL/GenBank/DDBJ whole genome shotgun (WGS) entry which is preliminary data.</text>
</comment>
<dbReference type="Proteomes" id="UP000746595">
    <property type="component" value="Unassembled WGS sequence"/>
</dbReference>
<gene>
    <name evidence="1" type="ORF">HED64_17170</name>
</gene>
<keyword evidence="2" id="KW-1185">Reference proteome</keyword>
<reference evidence="1 2" key="1">
    <citation type="submission" date="2020-04" db="EMBL/GenBank/DDBJ databases">
        <title>Paeniglutamicibacter sp. ANT13_2, a novel actinomycete isolated from sediment in Antarctica.</title>
        <authorList>
            <person name="Sakdapetsiri C."/>
            <person name="Pinyakong O."/>
        </authorList>
    </citation>
    <scope>NUCLEOTIDE SEQUENCE [LARGE SCALE GENOMIC DNA]</scope>
    <source>
        <strain evidence="1 2">ANT13_2</strain>
    </source>
</reference>
<evidence type="ECO:0000313" key="1">
    <source>
        <dbReference type="EMBL" id="NKG22431.1"/>
    </source>
</evidence>